<name>A0A1H3PEF4_9MICO</name>
<dbReference type="GO" id="GO:0003700">
    <property type="term" value="F:DNA-binding transcription factor activity"/>
    <property type="evidence" value="ECO:0007669"/>
    <property type="project" value="TreeGrafter"/>
</dbReference>
<dbReference type="GO" id="GO:0003677">
    <property type="term" value="F:DNA binding"/>
    <property type="evidence" value="ECO:0007669"/>
    <property type="project" value="UniProtKB-KW"/>
</dbReference>
<dbReference type="Pfam" id="PF09339">
    <property type="entry name" value="HTH_IclR"/>
    <property type="match status" value="1"/>
</dbReference>
<dbReference type="InterPro" id="IPR036390">
    <property type="entry name" value="WH_DNA-bd_sf"/>
</dbReference>
<keyword evidence="3" id="KW-0804">Transcription</keyword>
<organism evidence="6 7">
    <name type="scientific">Herbiconiux ginsengi</name>
    <dbReference type="NCBI Taxonomy" id="381665"/>
    <lineage>
        <taxon>Bacteria</taxon>
        <taxon>Bacillati</taxon>
        <taxon>Actinomycetota</taxon>
        <taxon>Actinomycetes</taxon>
        <taxon>Micrococcales</taxon>
        <taxon>Microbacteriaceae</taxon>
        <taxon>Herbiconiux</taxon>
    </lineage>
</organism>
<dbReference type="PANTHER" id="PTHR30136">
    <property type="entry name" value="HELIX-TURN-HELIX TRANSCRIPTIONAL REGULATOR, ICLR FAMILY"/>
    <property type="match status" value="1"/>
</dbReference>
<dbReference type="InterPro" id="IPR036388">
    <property type="entry name" value="WH-like_DNA-bd_sf"/>
</dbReference>
<dbReference type="InterPro" id="IPR011991">
    <property type="entry name" value="ArsR-like_HTH"/>
</dbReference>
<feature type="domain" description="HTH iclR-type" evidence="4">
    <location>
        <begin position="10"/>
        <end position="71"/>
    </location>
</feature>
<protein>
    <submittedName>
        <fullName evidence="6">Transcriptional regulator, IclR family</fullName>
    </submittedName>
</protein>
<keyword evidence="1" id="KW-0805">Transcription regulation</keyword>
<dbReference type="AlphaFoldDB" id="A0A1H3PEF4"/>
<reference evidence="6 7" key="1">
    <citation type="submission" date="2016-10" db="EMBL/GenBank/DDBJ databases">
        <authorList>
            <person name="de Groot N.N."/>
        </authorList>
    </citation>
    <scope>NUCLEOTIDE SEQUENCE [LARGE SCALE GENOMIC DNA]</scope>
    <source>
        <strain evidence="6 7">CGMCC 4.3491</strain>
    </source>
</reference>
<accession>A0A1H3PEF4</accession>
<dbReference type="GO" id="GO:0045892">
    <property type="term" value="P:negative regulation of DNA-templated transcription"/>
    <property type="evidence" value="ECO:0007669"/>
    <property type="project" value="TreeGrafter"/>
</dbReference>
<dbReference type="SMART" id="SM00346">
    <property type="entry name" value="HTH_ICLR"/>
    <property type="match status" value="1"/>
</dbReference>
<proteinExistence type="predicted"/>
<dbReference type="PANTHER" id="PTHR30136:SF24">
    <property type="entry name" value="HTH-TYPE TRANSCRIPTIONAL REPRESSOR ALLR"/>
    <property type="match status" value="1"/>
</dbReference>
<dbReference type="Pfam" id="PF01614">
    <property type="entry name" value="IclR_C"/>
    <property type="match status" value="2"/>
</dbReference>
<dbReference type="InterPro" id="IPR029016">
    <property type="entry name" value="GAF-like_dom_sf"/>
</dbReference>
<sequence>MSEDEVKPSTRTVDRALSLFANVLSGSNRNSLSEIARAVDLSPATASRLLATLMAHGLIARSEDGNYGAGPRMKQLAAEALRDDPLYELAGPHLDQLAESTQETASLGSAVGDDEVLYLRQVSPDAQLVRAGGWTGRTIPRHDTAMGQALSGEVLAGGYAISSREENEVDAVAVPVFGHRGTILGVISISAPRYRTSYDDLERFGRLLLVHAAQMSEALGAKLSDLRQRGFFPV</sequence>
<dbReference type="STRING" id="381665.SAMN05216554_1853"/>
<dbReference type="InterPro" id="IPR014757">
    <property type="entry name" value="Tscrpt_reg_IclR_C"/>
</dbReference>
<dbReference type="RefSeq" id="WP_092552269.1">
    <property type="nucleotide sequence ID" value="NZ_FNPZ01000002.1"/>
</dbReference>
<dbReference type="SUPFAM" id="SSF46785">
    <property type="entry name" value="Winged helix' DNA-binding domain"/>
    <property type="match status" value="1"/>
</dbReference>
<evidence type="ECO:0000256" key="3">
    <source>
        <dbReference type="ARBA" id="ARBA00023163"/>
    </source>
</evidence>
<evidence type="ECO:0000256" key="2">
    <source>
        <dbReference type="ARBA" id="ARBA00023125"/>
    </source>
</evidence>
<evidence type="ECO:0000259" key="5">
    <source>
        <dbReference type="PROSITE" id="PS51078"/>
    </source>
</evidence>
<dbReference type="EMBL" id="FNPZ01000002">
    <property type="protein sequence ID" value="SDY99534.1"/>
    <property type="molecule type" value="Genomic_DNA"/>
</dbReference>
<dbReference type="Gene3D" id="1.10.10.10">
    <property type="entry name" value="Winged helix-like DNA-binding domain superfamily/Winged helix DNA-binding domain"/>
    <property type="match status" value="1"/>
</dbReference>
<dbReference type="PROSITE" id="PS51077">
    <property type="entry name" value="HTH_ICLR"/>
    <property type="match status" value="1"/>
</dbReference>
<dbReference type="PROSITE" id="PS51078">
    <property type="entry name" value="ICLR_ED"/>
    <property type="match status" value="1"/>
</dbReference>
<dbReference type="Gene3D" id="3.30.450.40">
    <property type="match status" value="2"/>
</dbReference>
<evidence type="ECO:0000259" key="4">
    <source>
        <dbReference type="PROSITE" id="PS51077"/>
    </source>
</evidence>
<keyword evidence="7" id="KW-1185">Reference proteome</keyword>
<dbReference type="OrthoDB" id="7274111at2"/>
<gene>
    <name evidence="6" type="ORF">SAMN05216554_1853</name>
</gene>
<dbReference type="InterPro" id="IPR005471">
    <property type="entry name" value="Tscrpt_reg_IclR_N"/>
</dbReference>
<dbReference type="SUPFAM" id="SSF55781">
    <property type="entry name" value="GAF domain-like"/>
    <property type="match status" value="1"/>
</dbReference>
<dbReference type="CDD" id="cd00090">
    <property type="entry name" value="HTH_ARSR"/>
    <property type="match status" value="1"/>
</dbReference>
<feature type="domain" description="IclR-ED" evidence="5">
    <location>
        <begin position="72"/>
        <end position="221"/>
    </location>
</feature>
<evidence type="ECO:0000256" key="1">
    <source>
        <dbReference type="ARBA" id="ARBA00023015"/>
    </source>
</evidence>
<dbReference type="Proteomes" id="UP000198891">
    <property type="component" value="Unassembled WGS sequence"/>
</dbReference>
<evidence type="ECO:0000313" key="6">
    <source>
        <dbReference type="EMBL" id="SDY99534.1"/>
    </source>
</evidence>
<dbReference type="InterPro" id="IPR050707">
    <property type="entry name" value="HTH_MetabolicPath_Reg"/>
</dbReference>
<evidence type="ECO:0000313" key="7">
    <source>
        <dbReference type="Proteomes" id="UP000198891"/>
    </source>
</evidence>
<keyword evidence="2" id="KW-0238">DNA-binding</keyword>